<organism evidence="2 3">
    <name type="scientific">Corynebacterium meitnerae</name>
    <dbReference type="NCBI Taxonomy" id="2913498"/>
    <lineage>
        <taxon>Bacteria</taxon>
        <taxon>Bacillati</taxon>
        <taxon>Actinomycetota</taxon>
        <taxon>Actinomycetes</taxon>
        <taxon>Mycobacteriales</taxon>
        <taxon>Corynebacteriaceae</taxon>
        <taxon>Corynebacterium</taxon>
    </lineage>
</organism>
<dbReference type="AlphaFoldDB" id="A0A9X3RKJ5"/>
<dbReference type="EMBL" id="JAKMUS010000010">
    <property type="protein sequence ID" value="MCZ9294261.1"/>
    <property type="molecule type" value="Genomic_DNA"/>
</dbReference>
<name>A0A9X3RKJ5_9CORY</name>
<evidence type="ECO:0008006" key="4">
    <source>
        <dbReference type="Google" id="ProtNLM"/>
    </source>
</evidence>
<keyword evidence="1" id="KW-0732">Signal</keyword>
<protein>
    <recommendedName>
        <fullName evidence="4">Serine hydrolase</fullName>
    </recommendedName>
</protein>
<comment type="caution">
    <text evidence="2">The sequence shown here is derived from an EMBL/GenBank/DDBJ whole genome shotgun (WGS) entry which is preliminary data.</text>
</comment>
<reference evidence="2" key="1">
    <citation type="submission" date="2022-02" db="EMBL/GenBank/DDBJ databases">
        <title>Corynebacterium sp. from urogenital microbiome.</title>
        <authorList>
            <person name="Cappelli E.A."/>
            <person name="Ribeiro T.G."/>
            <person name="Peixe L."/>
        </authorList>
    </citation>
    <scope>NUCLEOTIDE SEQUENCE</scope>
    <source>
        <strain evidence="2">C8Ua_172</strain>
    </source>
</reference>
<evidence type="ECO:0000313" key="2">
    <source>
        <dbReference type="EMBL" id="MCZ9294261.1"/>
    </source>
</evidence>
<accession>A0A9X3RKJ5</accession>
<evidence type="ECO:0000313" key="3">
    <source>
        <dbReference type="Proteomes" id="UP001146468"/>
    </source>
</evidence>
<keyword evidence="3" id="KW-1185">Reference proteome</keyword>
<sequence>MRVKRLAAVAACLLMGLGAAVPAAAMDVLPGDPGERTDLAVYHDGGRWTGSPGAKDPRPALSLAKLYLGYWILHNGKTEDKGKVWRMVRASSDGLAVELDRKYPEAINEVAKEFGLTATVSAGYWGRSSTSPYDMAKFISLIKDDPVAEPVLRAMANHTLVAEDGFKQDFGTDQLDGVIGTKFGWSDDRSGAVASVSFGHDFAVAAMTYGDVDDHTEDVLEWIDQKERFPLSFSAEDALDAAAVMPVWLNARGQKRPVPTMSPVG</sequence>
<evidence type="ECO:0000256" key="1">
    <source>
        <dbReference type="SAM" id="SignalP"/>
    </source>
</evidence>
<feature type="chain" id="PRO_5040750563" description="Serine hydrolase" evidence="1">
    <location>
        <begin position="26"/>
        <end position="265"/>
    </location>
</feature>
<feature type="signal peptide" evidence="1">
    <location>
        <begin position="1"/>
        <end position="25"/>
    </location>
</feature>
<dbReference type="SUPFAM" id="SSF56601">
    <property type="entry name" value="beta-lactamase/transpeptidase-like"/>
    <property type="match status" value="1"/>
</dbReference>
<dbReference type="Proteomes" id="UP001146468">
    <property type="component" value="Unassembled WGS sequence"/>
</dbReference>
<gene>
    <name evidence="2" type="ORF">L8U60_07165</name>
</gene>
<dbReference type="Gene3D" id="3.40.710.10">
    <property type="entry name" value="DD-peptidase/beta-lactamase superfamily"/>
    <property type="match status" value="1"/>
</dbReference>
<proteinExistence type="predicted"/>
<dbReference type="InterPro" id="IPR012338">
    <property type="entry name" value="Beta-lactam/transpept-like"/>
</dbReference>
<dbReference type="RefSeq" id="WP_269965684.1">
    <property type="nucleotide sequence ID" value="NZ_JAKMUS010000010.1"/>
</dbReference>